<feature type="region of interest" description="Disordered" evidence="1">
    <location>
        <begin position="161"/>
        <end position="256"/>
    </location>
</feature>
<dbReference type="Gene3D" id="1.10.10.1010">
    <property type="entry name" value="Intein homing endonuclease, domain IV"/>
    <property type="match status" value="1"/>
</dbReference>
<dbReference type="GO" id="GO:0004672">
    <property type="term" value="F:protein kinase activity"/>
    <property type="evidence" value="ECO:0007669"/>
    <property type="project" value="InterPro"/>
</dbReference>
<feature type="compositionally biased region" description="Basic and acidic residues" evidence="1">
    <location>
        <begin position="355"/>
        <end position="367"/>
    </location>
</feature>
<comment type="caution">
    <text evidence="3">The sequence shown here is derived from an EMBL/GenBank/DDBJ whole genome shotgun (WGS) entry which is preliminary data.</text>
</comment>
<feature type="region of interest" description="Disordered" evidence="1">
    <location>
        <begin position="1"/>
        <end position="56"/>
    </location>
</feature>
<dbReference type="SMART" id="SM00220">
    <property type="entry name" value="S_TKc"/>
    <property type="match status" value="1"/>
</dbReference>
<feature type="compositionally biased region" description="Basic and acidic residues" evidence="1">
    <location>
        <begin position="8"/>
        <end position="17"/>
    </location>
</feature>
<gene>
    <name evidence="3" type="ORF">ALEPTO_LOCUS5467</name>
</gene>
<organism evidence="3 4">
    <name type="scientific">Ambispora leptoticha</name>
    <dbReference type="NCBI Taxonomy" id="144679"/>
    <lineage>
        <taxon>Eukaryota</taxon>
        <taxon>Fungi</taxon>
        <taxon>Fungi incertae sedis</taxon>
        <taxon>Mucoromycota</taxon>
        <taxon>Glomeromycotina</taxon>
        <taxon>Glomeromycetes</taxon>
        <taxon>Archaeosporales</taxon>
        <taxon>Ambisporaceae</taxon>
        <taxon>Ambispora</taxon>
    </lineage>
</organism>
<dbReference type="InterPro" id="IPR011009">
    <property type="entry name" value="Kinase-like_dom_sf"/>
</dbReference>
<feature type="compositionally biased region" description="Basic and acidic residues" evidence="1">
    <location>
        <begin position="302"/>
        <end position="311"/>
    </location>
</feature>
<protein>
    <submittedName>
        <fullName evidence="3">7481_t:CDS:1</fullName>
    </submittedName>
</protein>
<reference evidence="3" key="1">
    <citation type="submission" date="2021-06" db="EMBL/GenBank/DDBJ databases">
        <authorList>
            <person name="Kallberg Y."/>
            <person name="Tangrot J."/>
            <person name="Rosling A."/>
        </authorList>
    </citation>
    <scope>NUCLEOTIDE SEQUENCE</scope>
    <source>
        <strain evidence="3">FL130A</strain>
    </source>
</reference>
<dbReference type="Proteomes" id="UP000789508">
    <property type="component" value="Unassembled WGS sequence"/>
</dbReference>
<feature type="compositionally biased region" description="Basic and acidic residues" evidence="1">
    <location>
        <begin position="187"/>
        <end position="200"/>
    </location>
</feature>
<evidence type="ECO:0000259" key="2">
    <source>
        <dbReference type="PROSITE" id="PS50011"/>
    </source>
</evidence>
<dbReference type="PROSITE" id="PS50011">
    <property type="entry name" value="PROTEIN_KINASE_DOM"/>
    <property type="match status" value="1"/>
</dbReference>
<feature type="compositionally biased region" description="Polar residues" evidence="1">
    <location>
        <begin position="18"/>
        <end position="32"/>
    </location>
</feature>
<feature type="compositionally biased region" description="Polar residues" evidence="1">
    <location>
        <begin position="551"/>
        <end position="571"/>
    </location>
</feature>
<dbReference type="InterPro" id="IPR001245">
    <property type="entry name" value="Ser-Thr/Tyr_kinase_cat_dom"/>
</dbReference>
<sequence length="948" mass="109041">MGCCSSKDLIKKDENEKQYQQQPGQATSSSPKPLSRHVSLLRNGTKNSTKTRRPKEESIIVESDPLEDENNHLAKYFKRTPSTIKFSRKTTSLRLSKKKKSKSITTNVRSNSVHSDTLRYQHKQYQFEHEGDTLSINLNCFIDFNNDDKFSQISGRNVESKRATMSDVNETTVDVHSFSKKPRQHSIAHDDNEEHRESAASRHNSNRSSKIIRHKPLCQTATQIDDDTSLYSADEEETQQENPQQRPSARYLQRKGTLNRHAKFYEQRDYRKSLPQQSTTLSHYLAYDQEQDNKRRSMGNKGSHDNWDESVSRTSVIKSIDQSQNSSLRHSSMRIKGKSALRQSTDNYASFNSSTDDKQQSETRPNDQLRLSAEQVALLEKADEQFANDLLNSNLNEAYMQEDFEFVQVHSPTWSMATSDDDDETENIQFCHGQLEKLQPVEAILTPLHNIKRLSRRTSNGKRLNLSDPKLRETLIALNEDTEFNFSVPSSNKEPENKDKLPTIDVAKSLDYDGNEKKNNEMKNNERKNNKKSRNPEARPKTFYGKLYSYGESSNSHQTTTLTNNNDSKSNQLEVTRASQIKRFSAGNERPLSPNFERFISFDANGVKRVASMVTTTDNHLSHRESISTRRSKRRSIHDDEIDDYLDLGNCQQCHRPNIGVDWCKNCNAKHFAEDFSEWDSGMDEVNSFIKATQLSADNSMRIIEWISYDQFSNIENIGKGGYSIVDKATWINGRIRAWDHDYKRWSRYGNHPVVLKRLVNSKRMTLTFLNELKIQWNIVSSDMPTWFGITRDPATQDFILVMEQIDGNLHNYLQKSFSQITWISKVEILLDLTWILWTIHESGIVHQDLHSGNILWESGSPKISDLDGNLSIAKQFEDAERLRVNAIVLGDKIEQHHPEAIYTSRALPVVSESGERLEIRSANTRISVQITLDQETPQIQIESPPSD</sequence>
<dbReference type="OrthoDB" id="676979at2759"/>
<proteinExistence type="predicted"/>
<dbReference type="Gene3D" id="1.10.510.10">
    <property type="entry name" value="Transferase(Phosphotransferase) domain 1"/>
    <property type="match status" value="1"/>
</dbReference>
<keyword evidence="4" id="KW-1185">Reference proteome</keyword>
<accession>A0A9N9AW11</accession>
<feature type="region of interest" description="Disordered" evidence="1">
    <location>
        <begin position="319"/>
        <end position="367"/>
    </location>
</feature>
<evidence type="ECO:0000256" key="1">
    <source>
        <dbReference type="SAM" id="MobiDB-lite"/>
    </source>
</evidence>
<feature type="domain" description="Protein kinase" evidence="2">
    <location>
        <begin position="712"/>
        <end position="948"/>
    </location>
</feature>
<feature type="region of interest" description="Disordered" evidence="1">
    <location>
        <begin position="485"/>
        <end position="571"/>
    </location>
</feature>
<feature type="compositionally biased region" description="Polar residues" evidence="1">
    <location>
        <begin position="319"/>
        <end position="330"/>
    </location>
</feature>
<dbReference type="SUPFAM" id="SSF56112">
    <property type="entry name" value="Protein kinase-like (PK-like)"/>
    <property type="match status" value="1"/>
</dbReference>
<dbReference type="AlphaFoldDB" id="A0A9N9AW11"/>
<evidence type="ECO:0000313" key="3">
    <source>
        <dbReference type="EMBL" id="CAG8542234.1"/>
    </source>
</evidence>
<dbReference type="Pfam" id="PF07714">
    <property type="entry name" value="PK_Tyr_Ser-Thr"/>
    <property type="match status" value="1"/>
</dbReference>
<feature type="compositionally biased region" description="Basic and acidic residues" evidence="1">
    <location>
        <begin position="493"/>
        <end position="540"/>
    </location>
</feature>
<feature type="compositionally biased region" description="Acidic residues" evidence="1">
    <location>
        <begin position="224"/>
        <end position="239"/>
    </location>
</feature>
<dbReference type="EMBL" id="CAJVPS010001546">
    <property type="protein sequence ID" value="CAG8542234.1"/>
    <property type="molecule type" value="Genomic_DNA"/>
</dbReference>
<feature type="compositionally biased region" description="Polar residues" evidence="1">
    <location>
        <begin position="341"/>
        <end position="354"/>
    </location>
</feature>
<feature type="region of interest" description="Disordered" evidence="1">
    <location>
        <begin position="293"/>
        <end position="312"/>
    </location>
</feature>
<evidence type="ECO:0000313" key="4">
    <source>
        <dbReference type="Proteomes" id="UP000789508"/>
    </source>
</evidence>
<dbReference type="GO" id="GO:0005524">
    <property type="term" value="F:ATP binding"/>
    <property type="evidence" value="ECO:0007669"/>
    <property type="project" value="InterPro"/>
</dbReference>
<name>A0A9N9AW11_9GLOM</name>
<dbReference type="InterPro" id="IPR000719">
    <property type="entry name" value="Prot_kinase_dom"/>
</dbReference>